<dbReference type="EMBL" id="CP054020">
    <property type="protein sequence ID" value="QKI90074.1"/>
    <property type="molecule type" value="Genomic_DNA"/>
</dbReference>
<gene>
    <name evidence="1" type="ORF">HQN79_11050</name>
</gene>
<dbReference type="Proteomes" id="UP000504724">
    <property type="component" value="Chromosome"/>
</dbReference>
<sequence length="241" mass="26696">MPSRSTAVGGEVSSSENCDSGYISVSGYVADDYYPFETAGDYAYATFNNCYFTDFGTYNGELYFRLDSYSDSLIELSMELTDFSFEDDLYNFGLQSGNLFTQTALSHFDDYGDPGIINSTATGDLSVMEDGLTHTLAHNDFLTIYEDGVTLSEAFYARYSAYGLTSYMLNGQGIGAIDINTLIPFEEGYDYNYTIQGQAEIYGILGQMLMTANPDGTITLDIDSDDDGFYETTKTVNWEDL</sequence>
<proteinExistence type="predicted"/>
<keyword evidence="2" id="KW-1185">Reference proteome</keyword>
<name>A0A7D4NMJ5_9GAMM</name>
<protein>
    <submittedName>
        <fullName evidence="1">Uncharacterized protein</fullName>
    </submittedName>
</protein>
<organism evidence="1 2">
    <name type="scientific">Thiomicrorhabdus xiamenensis</name>
    <dbReference type="NCBI Taxonomy" id="2739063"/>
    <lineage>
        <taxon>Bacteria</taxon>
        <taxon>Pseudomonadati</taxon>
        <taxon>Pseudomonadota</taxon>
        <taxon>Gammaproteobacteria</taxon>
        <taxon>Thiotrichales</taxon>
        <taxon>Piscirickettsiaceae</taxon>
        <taxon>Thiomicrorhabdus</taxon>
    </lineage>
</organism>
<evidence type="ECO:0000313" key="1">
    <source>
        <dbReference type="EMBL" id="QKI90074.1"/>
    </source>
</evidence>
<dbReference type="KEGG" id="txa:HQN79_11050"/>
<accession>A0A7D4NMJ5</accession>
<dbReference type="AlphaFoldDB" id="A0A7D4NMJ5"/>
<evidence type="ECO:0000313" key="2">
    <source>
        <dbReference type="Proteomes" id="UP000504724"/>
    </source>
</evidence>
<reference evidence="1 2" key="1">
    <citation type="submission" date="2020-05" db="EMBL/GenBank/DDBJ databases">
        <title>Thiomicrorhabdus sediminis sp.nov. and Thiomicrorhabdus xiamenensis sp.nov., novel sulfur-oxidizing bacteria isolated from coastal sediment.</title>
        <authorList>
            <person name="Liu X."/>
        </authorList>
    </citation>
    <scope>NUCLEOTIDE SEQUENCE [LARGE SCALE GENOMIC DNA]</scope>
    <source>
        <strain evidence="1 2">G2</strain>
    </source>
</reference>
<dbReference type="RefSeq" id="WP_173286519.1">
    <property type="nucleotide sequence ID" value="NZ_CP054020.1"/>
</dbReference>